<gene>
    <name evidence="5" type="ORF">POL58_15610</name>
</gene>
<accession>A0ABT5B4Z2</accession>
<feature type="compositionally biased region" description="Basic and acidic residues" evidence="4">
    <location>
        <begin position="32"/>
        <end position="42"/>
    </location>
</feature>
<evidence type="ECO:0000256" key="2">
    <source>
        <dbReference type="ARBA" id="ARBA00022614"/>
    </source>
</evidence>
<dbReference type="InterPro" id="IPR032675">
    <property type="entry name" value="LRR_dom_sf"/>
</dbReference>
<reference evidence="5 6" key="1">
    <citation type="submission" date="2022-11" db="EMBL/GenBank/DDBJ databases">
        <title>Minimal conservation of predation-associated metabolite biosynthetic gene clusters underscores biosynthetic potential of Myxococcota including descriptions for ten novel species: Archangium lansinium sp. nov., Myxococcus landrumus sp. nov., Nannocystis bai.</title>
        <authorList>
            <person name="Ahearne A."/>
            <person name="Stevens C."/>
            <person name="Dowd S."/>
        </authorList>
    </citation>
    <scope>NUCLEOTIDE SEQUENCE [LARGE SCALE GENOMIC DNA]</scope>
    <source>
        <strain evidence="5 6">NCELM</strain>
    </source>
</reference>
<dbReference type="Pfam" id="PF13516">
    <property type="entry name" value="LRR_6"/>
    <property type="match status" value="2"/>
</dbReference>
<evidence type="ECO:0000256" key="1">
    <source>
        <dbReference type="ARBA" id="ARBA00022468"/>
    </source>
</evidence>
<keyword evidence="6" id="KW-1185">Reference proteome</keyword>
<keyword evidence="1" id="KW-0343">GTPase activation</keyword>
<evidence type="ECO:0008006" key="7">
    <source>
        <dbReference type="Google" id="ProtNLM"/>
    </source>
</evidence>
<feature type="compositionally biased region" description="Low complexity" evidence="4">
    <location>
        <begin position="46"/>
        <end position="55"/>
    </location>
</feature>
<evidence type="ECO:0000313" key="6">
    <source>
        <dbReference type="Proteomes" id="UP001217838"/>
    </source>
</evidence>
<dbReference type="PANTHER" id="PTHR24113">
    <property type="entry name" value="RAN GTPASE-ACTIVATING PROTEIN 1"/>
    <property type="match status" value="1"/>
</dbReference>
<dbReference type="PANTHER" id="PTHR24113:SF12">
    <property type="entry name" value="RAN GTPASE-ACTIVATING PROTEIN 1"/>
    <property type="match status" value="1"/>
</dbReference>
<evidence type="ECO:0000313" key="5">
    <source>
        <dbReference type="EMBL" id="MDC0669178.1"/>
    </source>
</evidence>
<name>A0ABT5B4Z2_9BACT</name>
<dbReference type="SUPFAM" id="SSF52047">
    <property type="entry name" value="RNI-like"/>
    <property type="match status" value="1"/>
</dbReference>
<keyword evidence="2" id="KW-0433">Leucine-rich repeat</keyword>
<dbReference type="Proteomes" id="UP001217838">
    <property type="component" value="Unassembled WGS sequence"/>
</dbReference>
<sequence length="364" mass="39242">MGGELAVAAVREASGQAQRPETGAADVTQPGDEPHHRADRNPTRPTASSGTTAHAGAGGWSAVWERALVRLRWRGDADFFKLVRPMSSSVEAIEARLLADPNDAGAWQAYAPWLLAQGDLRGTLVTGTPDEQASIAARVDRERVHWAPLGVAMRDCVWRHGFVVAATIHVAGRVDARMLARTMADPRSRLLGSLRLVFPEGVPSRALNWLAPADLGRLRSLRASYHERGNRIVRALTRQSALNLRTLDLRHSGVTDDGLLALAGCERLRGLRALYLQRNRFTSRGVAALARSPVLSGLEVLDLRYNAIGATGAAALAESPHLGGLAALHVHADELDPDGVHALASSTSLPHDLVRLWRGQDSLR</sequence>
<dbReference type="InterPro" id="IPR027038">
    <property type="entry name" value="RanGap"/>
</dbReference>
<proteinExistence type="predicted"/>
<dbReference type="InterPro" id="IPR001611">
    <property type="entry name" value="Leu-rich_rpt"/>
</dbReference>
<organism evidence="5 6">
    <name type="scientific">Nannocystis radixulma</name>
    <dbReference type="NCBI Taxonomy" id="2995305"/>
    <lineage>
        <taxon>Bacteria</taxon>
        <taxon>Pseudomonadati</taxon>
        <taxon>Myxococcota</taxon>
        <taxon>Polyangia</taxon>
        <taxon>Nannocystales</taxon>
        <taxon>Nannocystaceae</taxon>
        <taxon>Nannocystis</taxon>
    </lineage>
</organism>
<protein>
    <recommendedName>
        <fullName evidence="7">Leucine Rich repeat-containing protein</fullName>
    </recommendedName>
</protein>
<feature type="region of interest" description="Disordered" evidence="4">
    <location>
        <begin position="1"/>
        <end position="56"/>
    </location>
</feature>
<dbReference type="Gene3D" id="3.80.10.10">
    <property type="entry name" value="Ribonuclease Inhibitor"/>
    <property type="match status" value="2"/>
</dbReference>
<keyword evidence="3" id="KW-0677">Repeat</keyword>
<evidence type="ECO:0000256" key="3">
    <source>
        <dbReference type="ARBA" id="ARBA00022737"/>
    </source>
</evidence>
<comment type="caution">
    <text evidence="5">The sequence shown here is derived from an EMBL/GenBank/DDBJ whole genome shotgun (WGS) entry which is preliminary data.</text>
</comment>
<dbReference type="EMBL" id="JAQNDN010000007">
    <property type="protein sequence ID" value="MDC0669178.1"/>
    <property type="molecule type" value="Genomic_DNA"/>
</dbReference>
<evidence type="ECO:0000256" key="4">
    <source>
        <dbReference type="SAM" id="MobiDB-lite"/>
    </source>
</evidence>